<dbReference type="InterPro" id="IPR046347">
    <property type="entry name" value="bZIP_sf"/>
</dbReference>
<proteinExistence type="predicted"/>
<keyword evidence="2" id="KW-0238">DNA-binding</keyword>
<keyword evidence="3" id="KW-0804">Transcription</keyword>
<dbReference type="InterPro" id="IPR024874">
    <property type="entry name" value="Transcription_factor_Maf_fam"/>
</dbReference>
<dbReference type="KEGG" id="pmrn:116956089"/>
<feature type="compositionally biased region" description="Basic residues" evidence="5">
    <location>
        <begin position="48"/>
        <end position="63"/>
    </location>
</feature>
<organism evidence="7 8">
    <name type="scientific">Petromyzon marinus</name>
    <name type="common">Sea lamprey</name>
    <dbReference type="NCBI Taxonomy" id="7757"/>
    <lineage>
        <taxon>Eukaryota</taxon>
        <taxon>Metazoa</taxon>
        <taxon>Chordata</taxon>
        <taxon>Craniata</taxon>
        <taxon>Vertebrata</taxon>
        <taxon>Cyclostomata</taxon>
        <taxon>Hyperoartia</taxon>
        <taxon>Petromyzontiformes</taxon>
        <taxon>Petromyzontidae</taxon>
        <taxon>Petromyzon</taxon>
    </lineage>
</organism>
<feature type="compositionally biased region" description="Basic residues" evidence="5">
    <location>
        <begin position="234"/>
        <end position="244"/>
    </location>
</feature>
<feature type="coiled-coil region" evidence="4">
    <location>
        <begin position="306"/>
        <end position="374"/>
    </location>
</feature>
<feature type="region of interest" description="Disordered" evidence="5">
    <location>
        <begin position="225"/>
        <end position="252"/>
    </location>
</feature>
<dbReference type="PANTHER" id="PTHR10129:SF44">
    <property type="entry name" value="TRAFFIC JAM, ISOFORM C"/>
    <property type="match status" value="1"/>
</dbReference>
<sequence length="396" mass="43331">MATAMALCGGGGGGCDLAASSAVLMEYVNDFDLMKLEVKREPLDLQSGHHRHHHQQQQQHNHHNQQQLQQLQQQDDPSQVRVRAAGSLQSSSPSPVSTPRSSEPPSPVLGVPSSAPRAGLLVEDLYWVMNHAQNHQGHGTLHLHAHHQQQQQQHVVDTVAAAEALNLTPEDAVEALIGCAVHSAQSQGFDLRPGALLQAGGAGGGGGGGVHSPLDLLRDELQDVDNTEAQRQQQQHHHHHRNHHQQQQLLLHSGCGGSSSNVSCSGSSGSVGSGAGHPCRGACSEERFTDEQLVSMSVRELNRQLRGLAKDDAARLKQRRRTLKNRGYAQSCRHKRVQQRHLLESEKSLLQRQVDELERELARLCRERDAYKDKCERLACSGAPRSRSPVLPGFYL</sequence>
<dbReference type="SMART" id="SM00338">
    <property type="entry name" value="BRLZ"/>
    <property type="match status" value="1"/>
</dbReference>
<dbReference type="GO" id="GO:0005634">
    <property type="term" value="C:nucleus"/>
    <property type="evidence" value="ECO:0007669"/>
    <property type="project" value="TreeGrafter"/>
</dbReference>
<keyword evidence="7" id="KW-1185">Reference proteome</keyword>
<dbReference type="Pfam" id="PF03131">
    <property type="entry name" value="bZIP_Maf"/>
    <property type="match status" value="1"/>
</dbReference>
<dbReference type="AlphaFoldDB" id="A0AAJ7UCV6"/>
<dbReference type="RefSeq" id="XP_032833429.1">
    <property type="nucleotide sequence ID" value="XM_032977538.1"/>
</dbReference>
<dbReference type="InterPro" id="IPR008917">
    <property type="entry name" value="TF_DNA-bd_sf"/>
</dbReference>
<feature type="region of interest" description="Disordered" evidence="5">
    <location>
        <begin position="45"/>
        <end position="112"/>
    </location>
</feature>
<gene>
    <name evidence="8" type="primary">LOC116956089</name>
</gene>
<evidence type="ECO:0000313" key="8">
    <source>
        <dbReference type="RefSeq" id="XP_032833429.1"/>
    </source>
</evidence>
<dbReference type="PANTHER" id="PTHR10129">
    <property type="entry name" value="TRANSCRIPTION FACTOR MAF"/>
    <property type="match status" value="1"/>
</dbReference>
<dbReference type="SUPFAM" id="SSF47454">
    <property type="entry name" value="A DNA-binding domain in eukaryotic transcription factors"/>
    <property type="match status" value="1"/>
</dbReference>
<dbReference type="GO" id="GO:0000978">
    <property type="term" value="F:RNA polymerase II cis-regulatory region sequence-specific DNA binding"/>
    <property type="evidence" value="ECO:0007669"/>
    <property type="project" value="TreeGrafter"/>
</dbReference>
<feature type="compositionally biased region" description="Low complexity" evidence="5">
    <location>
        <begin position="64"/>
        <end position="74"/>
    </location>
</feature>
<keyword evidence="4" id="KW-0175">Coiled coil</keyword>
<evidence type="ECO:0000256" key="5">
    <source>
        <dbReference type="SAM" id="MobiDB-lite"/>
    </source>
</evidence>
<feature type="compositionally biased region" description="Low complexity" evidence="5">
    <location>
        <begin position="87"/>
        <end position="101"/>
    </location>
</feature>
<evidence type="ECO:0000256" key="1">
    <source>
        <dbReference type="ARBA" id="ARBA00023015"/>
    </source>
</evidence>
<dbReference type="CDD" id="cd14718">
    <property type="entry name" value="bZIP_Maf_large"/>
    <property type="match status" value="1"/>
</dbReference>
<evidence type="ECO:0000256" key="4">
    <source>
        <dbReference type="SAM" id="Coils"/>
    </source>
</evidence>
<dbReference type="InterPro" id="IPR004826">
    <property type="entry name" value="bZIP_Maf"/>
</dbReference>
<dbReference type="PROSITE" id="PS50217">
    <property type="entry name" value="BZIP"/>
    <property type="match status" value="1"/>
</dbReference>
<dbReference type="GO" id="GO:0000981">
    <property type="term" value="F:DNA-binding transcription factor activity, RNA polymerase II-specific"/>
    <property type="evidence" value="ECO:0007669"/>
    <property type="project" value="TreeGrafter"/>
</dbReference>
<evidence type="ECO:0000313" key="7">
    <source>
        <dbReference type="Proteomes" id="UP001318040"/>
    </source>
</evidence>
<dbReference type="SUPFAM" id="SSF57959">
    <property type="entry name" value="Leucine zipper domain"/>
    <property type="match status" value="1"/>
</dbReference>
<keyword evidence="1" id="KW-0805">Transcription regulation</keyword>
<dbReference type="InterPro" id="IPR004827">
    <property type="entry name" value="bZIP"/>
</dbReference>
<dbReference type="Gene3D" id="1.20.5.170">
    <property type="match status" value="1"/>
</dbReference>
<dbReference type="InterPro" id="IPR013592">
    <property type="entry name" value="Maf_TF_N"/>
</dbReference>
<reference evidence="8" key="1">
    <citation type="submission" date="2025-08" db="UniProtKB">
        <authorList>
            <consortium name="RefSeq"/>
        </authorList>
    </citation>
    <scope>IDENTIFICATION</scope>
    <source>
        <tissue evidence="8">Sperm</tissue>
    </source>
</reference>
<evidence type="ECO:0000256" key="2">
    <source>
        <dbReference type="ARBA" id="ARBA00023125"/>
    </source>
</evidence>
<dbReference type="Pfam" id="PF08383">
    <property type="entry name" value="Maf_N"/>
    <property type="match status" value="1"/>
</dbReference>
<dbReference type="FunFam" id="1.20.5.170:FF:000016">
    <property type="entry name" value="MAF bZIP transcription factor"/>
    <property type="match status" value="1"/>
</dbReference>
<accession>A0AAJ7UCV6</accession>
<evidence type="ECO:0000259" key="6">
    <source>
        <dbReference type="PROSITE" id="PS50217"/>
    </source>
</evidence>
<protein>
    <submittedName>
        <fullName evidence="8">Transcription factor Maf-like</fullName>
    </submittedName>
</protein>
<dbReference type="Proteomes" id="UP001318040">
    <property type="component" value="Chromosome 63"/>
</dbReference>
<evidence type="ECO:0000256" key="3">
    <source>
        <dbReference type="ARBA" id="ARBA00023163"/>
    </source>
</evidence>
<name>A0AAJ7UCV6_PETMA</name>
<feature type="domain" description="BZIP" evidence="6">
    <location>
        <begin position="315"/>
        <end position="378"/>
    </location>
</feature>